<accession>A0A371NZE2</accession>
<dbReference type="InterPro" id="IPR058649">
    <property type="entry name" value="CzcB_C"/>
</dbReference>
<protein>
    <submittedName>
        <fullName evidence="3">Biotin/lipoyl-binding protein</fullName>
    </submittedName>
</protein>
<dbReference type="Proteomes" id="UP000262172">
    <property type="component" value="Unassembled WGS sequence"/>
</dbReference>
<evidence type="ECO:0000313" key="3">
    <source>
        <dbReference type="EMBL" id="REJ08921.1"/>
    </source>
</evidence>
<evidence type="ECO:0000259" key="2">
    <source>
        <dbReference type="Pfam" id="PF25975"/>
    </source>
</evidence>
<evidence type="ECO:0000259" key="1">
    <source>
        <dbReference type="Pfam" id="PF25917"/>
    </source>
</evidence>
<dbReference type="Pfam" id="PF25917">
    <property type="entry name" value="BSH_RND"/>
    <property type="match status" value="1"/>
</dbReference>
<gene>
    <name evidence="3" type="ORF">DY023_00025</name>
</gene>
<keyword evidence="4" id="KW-1185">Reference proteome</keyword>
<organism evidence="3 4">
    <name type="scientific">Microbacterium bovistercoris</name>
    <dbReference type="NCBI Taxonomy" id="2293570"/>
    <lineage>
        <taxon>Bacteria</taxon>
        <taxon>Bacillati</taxon>
        <taxon>Actinomycetota</taxon>
        <taxon>Actinomycetes</taxon>
        <taxon>Micrococcales</taxon>
        <taxon>Microbacteriaceae</taxon>
        <taxon>Microbacterium</taxon>
    </lineage>
</organism>
<name>A0A371NZE2_9MICO</name>
<dbReference type="Gene3D" id="2.40.420.20">
    <property type="match status" value="1"/>
</dbReference>
<dbReference type="SUPFAM" id="SSF51230">
    <property type="entry name" value="Single hybrid motif"/>
    <property type="match status" value="1"/>
</dbReference>
<dbReference type="PANTHER" id="PTHR30469:SF15">
    <property type="entry name" value="HLYD FAMILY OF SECRETION PROTEINS"/>
    <property type="match status" value="1"/>
</dbReference>
<dbReference type="InterPro" id="IPR058625">
    <property type="entry name" value="MdtA-like_BSH"/>
</dbReference>
<dbReference type="GO" id="GO:0015562">
    <property type="term" value="F:efflux transmembrane transporter activity"/>
    <property type="evidence" value="ECO:0007669"/>
    <property type="project" value="TreeGrafter"/>
</dbReference>
<feature type="domain" description="Multidrug resistance protein MdtA-like barrel-sandwich hybrid" evidence="1">
    <location>
        <begin position="75"/>
        <end position="136"/>
    </location>
</feature>
<dbReference type="Pfam" id="PF25975">
    <property type="entry name" value="CzcB_C"/>
    <property type="match status" value="1"/>
</dbReference>
<comment type="caution">
    <text evidence="3">The sequence shown here is derived from an EMBL/GenBank/DDBJ whole genome shotgun (WGS) entry which is preliminary data.</text>
</comment>
<evidence type="ECO:0000313" key="4">
    <source>
        <dbReference type="Proteomes" id="UP000262172"/>
    </source>
</evidence>
<dbReference type="OrthoDB" id="4401807at2"/>
<dbReference type="GO" id="GO:1990281">
    <property type="term" value="C:efflux pump complex"/>
    <property type="evidence" value="ECO:0007669"/>
    <property type="project" value="TreeGrafter"/>
</dbReference>
<dbReference type="Gene3D" id="2.40.50.100">
    <property type="match status" value="1"/>
</dbReference>
<dbReference type="InterPro" id="IPR011053">
    <property type="entry name" value="Single_hybrid_motif"/>
</dbReference>
<proteinExistence type="predicted"/>
<dbReference type="AlphaFoldDB" id="A0A371NZE2"/>
<sequence>MLVWRRVVLPVILVIVLGAAAAALVKLAFFPDDQPVAAAEPQASIADPVVPVERGSLTNALSLDGNIARDDAYPVRSEVDGVVVDVRVADGATVKKGQVLFTVKQTEPAKKFDIVAPEAGEVSEIAVVKGQATSVGGEILTLTPSRYHVLATVQPAQLYRLVNAPAEGQVTITDGPAPFVCTGVGVQVAEDGTASVRCAVPAGQTVFAGLPAKLDLALGKVDDALVIPVTAVKGGAGDGVVWVDAGEGTEPEKRTVKLGVNDGEQVEVLEGLAEGDQIRQYVPGFAAPVEENCWDDGTGVQYCESGTSW</sequence>
<dbReference type="EMBL" id="QUAB01000001">
    <property type="protein sequence ID" value="REJ08921.1"/>
    <property type="molecule type" value="Genomic_DNA"/>
</dbReference>
<feature type="domain" description="CzcB-like C-terminal circularly permuted SH3-like" evidence="2">
    <location>
        <begin position="226"/>
        <end position="278"/>
    </location>
</feature>
<dbReference type="PANTHER" id="PTHR30469">
    <property type="entry name" value="MULTIDRUG RESISTANCE PROTEIN MDTA"/>
    <property type="match status" value="1"/>
</dbReference>
<reference evidence="3 4" key="1">
    <citation type="submission" date="2018-08" db="EMBL/GenBank/DDBJ databases">
        <title>Isolation, diversity and antifungal activity of Actinobacteria from cow dung.</title>
        <authorList>
            <person name="Ling L."/>
        </authorList>
    </citation>
    <scope>NUCLEOTIDE SEQUENCE [LARGE SCALE GENOMIC DNA]</scope>
    <source>
        <strain evidence="3 4">NEAU-LLE</strain>
    </source>
</reference>